<gene>
    <name evidence="1" type="ORF">LOK49_LG02G00899</name>
</gene>
<accession>A0ACC0IM02</accession>
<reference evidence="1 2" key="1">
    <citation type="journal article" date="2022" name="Plant J.">
        <title>Chromosome-level genome of Camellia lanceoleosa provides a valuable resource for understanding genome evolution and self-incompatibility.</title>
        <authorList>
            <person name="Gong W."/>
            <person name="Xiao S."/>
            <person name="Wang L."/>
            <person name="Liao Z."/>
            <person name="Chang Y."/>
            <person name="Mo W."/>
            <person name="Hu G."/>
            <person name="Li W."/>
            <person name="Zhao G."/>
            <person name="Zhu H."/>
            <person name="Hu X."/>
            <person name="Ji K."/>
            <person name="Xiang X."/>
            <person name="Song Q."/>
            <person name="Yuan D."/>
            <person name="Jin S."/>
            <person name="Zhang L."/>
        </authorList>
    </citation>
    <scope>NUCLEOTIDE SEQUENCE [LARGE SCALE GENOMIC DNA]</scope>
    <source>
        <strain evidence="1">SQ_2022a</strain>
    </source>
</reference>
<comment type="caution">
    <text evidence="1">The sequence shown here is derived from an EMBL/GenBank/DDBJ whole genome shotgun (WGS) entry which is preliminary data.</text>
</comment>
<proteinExistence type="predicted"/>
<evidence type="ECO:0000313" key="2">
    <source>
        <dbReference type="Proteomes" id="UP001060215"/>
    </source>
</evidence>
<dbReference type="Proteomes" id="UP001060215">
    <property type="component" value="Chromosome 3"/>
</dbReference>
<dbReference type="EMBL" id="CM045760">
    <property type="protein sequence ID" value="KAI8025920.1"/>
    <property type="molecule type" value="Genomic_DNA"/>
</dbReference>
<sequence length="99" mass="11002">MFRQITTRISPDPPSPLAAEPQARLFSTDLPAASTADRLSWRRGESDLTSNPEDPLAFMTLVLRPHLRSPPSSLSTLFFPTHLSFPPKRSVIETLLISC</sequence>
<organism evidence="1 2">
    <name type="scientific">Camellia lanceoleosa</name>
    <dbReference type="NCBI Taxonomy" id="1840588"/>
    <lineage>
        <taxon>Eukaryota</taxon>
        <taxon>Viridiplantae</taxon>
        <taxon>Streptophyta</taxon>
        <taxon>Embryophyta</taxon>
        <taxon>Tracheophyta</taxon>
        <taxon>Spermatophyta</taxon>
        <taxon>Magnoliopsida</taxon>
        <taxon>eudicotyledons</taxon>
        <taxon>Gunneridae</taxon>
        <taxon>Pentapetalae</taxon>
        <taxon>asterids</taxon>
        <taxon>Ericales</taxon>
        <taxon>Theaceae</taxon>
        <taxon>Camellia</taxon>
    </lineage>
</organism>
<name>A0ACC0IM02_9ERIC</name>
<protein>
    <submittedName>
        <fullName evidence="1">Uncharacterized protein</fullName>
    </submittedName>
</protein>
<keyword evidence="2" id="KW-1185">Reference proteome</keyword>
<evidence type="ECO:0000313" key="1">
    <source>
        <dbReference type="EMBL" id="KAI8025920.1"/>
    </source>
</evidence>